<comment type="caution">
    <text evidence="2">The sequence shown here is derived from an EMBL/GenBank/DDBJ whole genome shotgun (WGS) entry which is preliminary data.</text>
</comment>
<accession>A0A511DL39</accession>
<organism evidence="2 3">
    <name type="scientific">Pseudonocardia sulfidoxydans NBRC 16205</name>
    <dbReference type="NCBI Taxonomy" id="1223511"/>
    <lineage>
        <taxon>Bacteria</taxon>
        <taxon>Bacillati</taxon>
        <taxon>Actinomycetota</taxon>
        <taxon>Actinomycetes</taxon>
        <taxon>Pseudonocardiales</taxon>
        <taxon>Pseudonocardiaceae</taxon>
        <taxon>Pseudonocardia</taxon>
    </lineage>
</organism>
<protein>
    <submittedName>
        <fullName evidence="2">Uncharacterized protein</fullName>
    </submittedName>
</protein>
<proteinExistence type="predicted"/>
<feature type="transmembrane region" description="Helical" evidence="1">
    <location>
        <begin position="21"/>
        <end position="44"/>
    </location>
</feature>
<keyword evidence="3" id="KW-1185">Reference proteome</keyword>
<sequence>MSAPTIAGAETPTTARRRGGLLLAALGVLTSLLLIGLVSLLLGLGADPEPAPAPAPGHDPFWDLAAETALATRAMPRLPDSAAQPHTLSTRTPAGAITLPTGPFPATPEGALAQLTELTRLGLQGADPRAYELAYDAIAEPGAPQVESTVLHRGLVRIRAAAGLPRTGAAPELAMRFTPMAGLVKGTADGGRYVVACVLGQVDVVANGIPISSGGADCQAMRRIGDTWRISPGAQAAAATVAWPGTDEALDAGYLPLGAI</sequence>
<name>A0A511DL39_9PSEU</name>
<keyword evidence="1" id="KW-1133">Transmembrane helix</keyword>
<dbReference type="EMBL" id="BJVJ01000034">
    <property type="protein sequence ID" value="GEL24494.1"/>
    <property type="molecule type" value="Genomic_DNA"/>
</dbReference>
<keyword evidence="1" id="KW-0812">Transmembrane</keyword>
<gene>
    <name evidence="2" type="ORF">PSU4_34480</name>
</gene>
<evidence type="ECO:0000256" key="1">
    <source>
        <dbReference type="SAM" id="Phobius"/>
    </source>
</evidence>
<dbReference type="AlphaFoldDB" id="A0A511DL39"/>
<dbReference type="Proteomes" id="UP000321685">
    <property type="component" value="Unassembled WGS sequence"/>
</dbReference>
<dbReference type="RefSeq" id="WP_246115170.1">
    <property type="nucleotide sequence ID" value="NZ_BJVJ01000034.1"/>
</dbReference>
<reference evidence="2 3" key="1">
    <citation type="submission" date="2019-07" db="EMBL/GenBank/DDBJ databases">
        <title>Whole genome shotgun sequence of Pseudonocardia sulfidoxydans NBRC 16205.</title>
        <authorList>
            <person name="Hosoyama A."/>
            <person name="Uohara A."/>
            <person name="Ohji S."/>
            <person name="Ichikawa N."/>
        </authorList>
    </citation>
    <scope>NUCLEOTIDE SEQUENCE [LARGE SCALE GENOMIC DNA]</scope>
    <source>
        <strain evidence="2 3">NBRC 16205</strain>
    </source>
</reference>
<keyword evidence="1" id="KW-0472">Membrane</keyword>
<evidence type="ECO:0000313" key="3">
    <source>
        <dbReference type="Proteomes" id="UP000321685"/>
    </source>
</evidence>
<evidence type="ECO:0000313" key="2">
    <source>
        <dbReference type="EMBL" id="GEL24494.1"/>
    </source>
</evidence>